<keyword evidence="6" id="KW-0663">Pyridoxal phosphate</keyword>
<evidence type="ECO:0000256" key="7">
    <source>
        <dbReference type="ARBA" id="ARBA00023277"/>
    </source>
</evidence>
<evidence type="ECO:0000313" key="8">
    <source>
        <dbReference type="EMBL" id="GGN21835.1"/>
    </source>
</evidence>
<evidence type="ECO:0000256" key="4">
    <source>
        <dbReference type="ARBA" id="ARBA00022676"/>
    </source>
</evidence>
<dbReference type="GO" id="GO:0030170">
    <property type="term" value="F:pyridoxal phosphate binding"/>
    <property type="evidence" value="ECO:0007669"/>
    <property type="project" value="InterPro"/>
</dbReference>
<name>A0A830GDB3_9EURY</name>
<dbReference type="InterPro" id="IPR011834">
    <property type="entry name" value="Agluc_phsphrylas"/>
</dbReference>
<protein>
    <recommendedName>
        <fullName evidence="3">glycogen phosphorylase</fullName>
        <ecNumber evidence="3">2.4.1.1</ecNumber>
    </recommendedName>
</protein>
<evidence type="ECO:0000256" key="2">
    <source>
        <dbReference type="ARBA" id="ARBA00006047"/>
    </source>
</evidence>
<dbReference type="EMBL" id="BMOQ01000006">
    <property type="protein sequence ID" value="GGN21835.1"/>
    <property type="molecule type" value="Genomic_DNA"/>
</dbReference>
<evidence type="ECO:0000256" key="6">
    <source>
        <dbReference type="ARBA" id="ARBA00022898"/>
    </source>
</evidence>
<dbReference type="Pfam" id="PF00343">
    <property type="entry name" value="Phosphorylase"/>
    <property type="match status" value="1"/>
</dbReference>
<keyword evidence="9" id="KW-1185">Reference proteome</keyword>
<comment type="similarity">
    <text evidence="2">Belongs to the glycogen phosphorylase family.</text>
</comment>
<dbReference type="InterPro" id="IPR035090">
    <property type="entry name" value="Pyridoxal_P_attach_site"/>
</dbReference>
<evidence type="ECO:0000313" key="9">
    <source>
        <dbReference type="Proteomes" id="UP000608850"/>
    </source>
</evidence>
<dbReference type="PROSITE" id="PS00102">
    <property type="entry name" value="PHOSPHORYLASE"/>
    <property type="match status" value="1"/>
</dbReference>
<evidence type="ECO:0000256" key="3">
    <source>
        <dbReference type="ARBA" id="ARBA00012591"/>
    </source>
</evidence>
<evidence type="ECO:0000256" key="5">
    <source>
        <dbReference type="ARBA" id="ARBA00022679"/>
    </source>
</evidence>
<dbReference type="InterPro" id="IPR052182">
    <property type="entry name" value="Glycogen/Maltodextrin_Phosph"/>
</dbReference>
<dbReference type="PANTHER" id="PTHR42655">
    <property type="entry name" value="GLYCOGEN PHOSPHORYLASE"/>
    <property type="match status" value="1"/>
</dbReference>
<organism evidence="8 9">
    <name type="scientific">Halarchaeum nitratireducens</name>
    <dbReference type="NCBI Taxonomy" id="489913"/>
    <lineage>
        <taxon>Archaea</taxon>
        <taxon>Methanobacteriati</taxon>
        <taxon>Methanobacteriota</taxon>
        <taxon>Stenosarchaea group</taxon>
        <taxon>Halobacteria</taxon>
        <taxon>Halobacteriales</taxon>
        <taxon>Halobacteriaceae</taxon>
    </lineage>
</organism>
<reference evidence="8 9" key="1">
    <citation type="journal article" date="2019" name="Int. J. Syst. Evol. Microbiol.">
        <title>The Global Catalogue of Microorganisms (GCM) 10K type strain sequencing project: providing services to taxonomists for standard genome sequencing and annotation.</title>
        <authorList>
            <consortium name="The Broad Institute Genomics Platform"/>
            <consortium name="The Broad Institute Genome Sequencing Center for Infectious Disease"/>
            <person name="Wu L."/>
            <person name="Ma J."/>
        </authorList>
    </citation>
    <scope>NUCLEOTIDE SEQUENCE [LARGE SCALE GENOMIC DNA]</scope>
    <source>
        <strain evidence="8 9">JCM 16331</strain>
    </source>
</reference>
<accession>A0A830GDB3</accession>
<keyword evidence="7" id="KW-0119">Carbohydrate metabolism</keyword>
<dbReference type="PANTHER" id="PTHR42655:SF1">
    <property type="entry name" value="GLYCOGEN PHOSPHORYLASE"/>
    <property type="match status" value="1"/>
</dbReference>
<sequence length="568" mass="62149">MNAWQDADGHVAYVSMEVAIENDANTYAGGLGVLAGDTLRAFADADVPAVGVTPLNDAGLGEQHLEDGTQTYEAADWDPSAFFDPLDVSATVRLGDDTVTVGAWRYEVETADGSVPLVALDTDRPENPGWARSLTRSVYGVGLDRDDALAQEAVLGIGAVRVLDALDYDVHTYHLNEGHASPLVLELLRRTGIDPDAVRERCVFTTHTPVAAAHEAYDYDRLDALLDLSEALACVRERTSAEAYHTTRVALAFSRYANAVSKRHQWVTHDLFPDYREHIDAVTNGVHVPTWLGEHVADCLDAYIDGYRRAPSRLRHATLVGDDDLWAAHQAQKRDLLELVAERTGVDLDPDVLTLGFARRAVPYKRPTLLFEDTDRLRRIAAHVNGLQIVFAGKGFPGDDAGDALVSEIHDHIDALAGDVPMAYLPDYDLEIGRRMTAGADVWLNTPRRPREACGTSGMKAALNGVPHLSTLDGWWVEGHVADATGWRIGPPPFDPETQALSDDEEDAVDATALYDRLADDVLPAYYADRDRWLDVMRNCIALNGAHYHARRMVGEYCASAYASSSSA</sequence>
<dbReference type="NCBIfam" id="TIGR02094">
    <property type="entry name" value="more_P_ylases"/>
    <property type="match status" value="1"/>
</dbReference>
<dbReference type="InterPro" id="IPR000811">
    <property type="entry name" value="Glyco_trans_35"/>
</dbReference>
<gene>
    <name evidence="8" type="ORF">GCM10009021_24020</name>
</gene>
<proteinExistence type="inferred from homology"/>
<keyword evidence="4" id="KW-0328">Glycosyltransferase</keyword>
<dbReference type="OrthoDB" id="17863at2157"/>
<dbReference type="EC" id="2.4.1.1" evidence="3"/>
<dbReference type="GO" id="GO:0005975">
    <property type="term" value="P:carbohydrate metabolic process"/>
    <property type="evidence" value="ECO:0007669"/>
    <property type="project" value="InterPro"/>
</dbReference>
<keyword evidence="5" id="KW-0808">Transferase</keyword>
<comment type="cofactor">
    <cofactor evidence="1">
        <name>pyridoxal 5'-phosphate</name>
        <dbReference type="ChEBI" id="CHEBI:597326"/>
    </cofactor>
</comment>
<dbReference type="RefSeq" id="WP_188879239.1">
    <property type="nucleotide sequence ID" value="NZ_BMOQ01000006.1"/>
</dbReference>
<dbReference type="Proteomes" id="UP000608850">
    <property type="component" value="Unassembled WGS sequence"/>
</dbReference>
<dbReference type="Gene3D" id="3.40.50.2000">
    <property type="entry name" value="Glycogen Phosphorylase B"/>
    <property type="match status" value="3"/>
</dbReference>
<evidence type="ECO:0000256" key="1">
    <source>
        <dbReference type="ARBA" id="ARBA00001933"/>
    </source>
</evidence>
<comment type="caution">
    <text evidence="8">The sequence shown here is derived from an EMBL/GenBank/DDBJ whole genome shotgun (WGS) entry which is preliminary data.</text>
</comment>
<dbReference type="SUPFAM" id="SSF53756">
    <property type="entry name" value="UDP-Glycosyltransferase/glycogen phosphorylase"/>
    <property type="match status" value="1"/>
</dbReference>
<dbReference type="AlphaFoldDB" id="A0A830GDB3"/>
<dbReference type="GO" id="GO:0008184">
    <property type="term" value="F:glycogen phosphorylase activity"/>
    <property type="evidence" value="ECO:0007669"/>
    <property type="project" value="InterPro"/>
</dbReference>